<feature type="compositionally biased region" description="Polar residues" evidence="1">
    <location>
        <begin position="1250"/>
        <end position="1265"/>
    </location>
</feature>
<feature type="compositionally biased region" description="Basic and acidic residues" evidence="1">
    <location>
        <begin position="1340"/>
        <end position="1359"/>
    </location>
</feature>
<dbReference type="GO" id="GO:0000781">
    <property type="term" value="C:chromosome, telomeric region"/>
    <property type="evidence" value="ECO:0007669"/>
    <property type="project" value="InterPro"/>
</dbReference>
<dbReference type="SMART" id="SM00976">
    <property type="entry name" value="Telo_bind"/>
    <property type="match status" value="1"/>
</dbReference>
<evidence type="ECO:0000313" key="3">
    <source>
        <dbReference type="EMBL" id="EXJ76559.1"/>
    </source>
</evidence>
<dbReference type="RefSeq" id="XP_007739876.1">
    <property type="nucleotide sequence ID" value="XM_007741686.1"/>
</dbReference>
<feature type="compositionally biased region" description="Low complexity" evidence="1">
    <location>
        <begin position="643"/>
        <end position="654"/>
    </location>
</feature>
<dbReference type="Proteomes" id="UP000019471">
    <property type="component" value="Unassembled WGS sequence"/>
</dbReference>
<dbReference type="InterPro" id="IPR011564">
    <property type="entry name" value="Telomer_end-bd_POT1/Cdc13"/>
</dbReference>
<dbReference type="CDD" id="cd04497">
    <property type="entry name" value="hPOT1_OB1_like"/>
    <property type="match status" value="1"/>
</dbReference>
<gene>
    <name evidence="3" type="ORF">A1O5_01067</name>
</gene>
<accession>W9Y264</accession>
<feature type="region of interest" description="Disordered" evidence="1">
    <location>
        <begin position="947"/>
        <end position="967"/>
    </location>
</feature>
<feature type="region of interest" description="Disordered" evidence="1">
    <location>
        <begin position="1290"/>
        <end position="1359"/>
    </location>
</feature>
<dbReference type="GO" id="GO:0000723">
    <property type="term" value="P:telomere maintenance"/>
    <property type="evidence" value="ECO:0007669"/>
    <property type="project" value="InterPro"/>
</dbReference>
<dbReference type="eggNOG" id="ENOG502SETJ">
    <property type="taxonomic scope" value="Eukaryota"/>
</dbReference>
<dbReference type="Pfam" id="PF02765">
    <property type="entry name" value="POT1"/>
    <property type="match status" value="1"/>
</dbReference>
<name>W9Y264_9EURO</name>
<reference evidence="3 4" key="1">
    <citation type="submission" date="2013-03" db="EMBL/GenBank/DDBJ databases">
        <title>The Genome Sequence of Cladophialophora psammophila CBS 110553.</title>
        <authorList>
            <consortium name="The Broad Institute Genomics Platform"/>
            <person name="Cuomo C."/>
            <person name="de Hoog S."/>
            <person name="Gorbushina A."/>
            <person name="Walker B."/>
            <person name="Young S.K."/>
            <person name="Zeng Q."/>
            <person name="Gargeya S."/>
            <person name="Fitzgerald M."/>
            <person name="Haas B."/>
            <person name="Abouelleil A."/>
            <person name="Allen A.W."/>
            <person name="Alvarado L."/>
            <person name="Arachchi H.M."/>
            <person name="Berlin A.M."/>
            <person name="Chapman S.B."/>
            <person name="Gainer-Dewar J."/>
            <person name="Goldberg J."/>
            <person name="Griggs A."/>
            <person name="Gujja S."/>
            <person name="Hansen M."/>
            <person name="Howarth C."/>
            <person name="Imamovic A."/>
            <person name="Ireland A."/>
            <person name="Larimer J."/>
            <person name="McCowan C."/>
            <person name="Murphy C."/>
            <person name="Pearson M."/>
            <person name="Poon T.W."/>
            <person name="Priest M."/>
            <person name="Roberts A."/>
            <person name="Saif S."/>
            <person name="Shea T."/>
            <person name="Sisk P."/>
            <person name="Sykes S."/>
            <person name="Wortman J."/>
            <person name="Nusbaum C."/>
            <person name="Birren B."/>
        </authorList>
    </citation>
    <scope>NUCLEOTIDE SEQUENCE [LARGE SCALE GENOMIC DNA]</scope>
    <source>
        <strain evidence="3 4">CBS 110553</strain>
    </source>
</reference>
<dbReference type="GO" id="GO:0003677">
    <property type="term" value="F:DNA binding"/>
    <property type="evidence" value="ECO:0007669"/>
    <property type="project" value="InterPro"/>
</dbReference>
<feature type="domain" description="Telomeric single stranded DNA binding POT1/Cdc13" evidence="2">
    <location>
        <begin position="1010"/>
        <end position="1152"/>
    </location>
</feature>
<keyword evidence="4" id="KW-1185">Reference proteome</keyword>
<feature type="region of interest" description="Disordered" evidence="1">
    <location>
        <begin position="1174"/>
        <end position="1267"/>
    </location>
</feature>
<dbReference type="STRING" id="1182543.W9Y264"/>
<feature type="compositionally biased region" description="Basic and acidic residues" evidence="1">
    <location>
        <begin position="1178"/>
        <end position="1188"/>
    </location>
</feature>
<feature type="region of interest" description="Disordered" evidence="1">
    <location>
        <begin position="856"/>
        <end position="888"/>
    </location>
</feature>
<dbReference type="SUPFAM" id="SSF50249">
    <property type="entry name" value="Nucleic acid-binding proteins"/>
    <property type="match status" value="1"/>
</dbReference>
<dbReference type="InterPro" id="IPR012340">
    <property type="entry name" value="NA-bd_OB-fold"/>
</dbReference>
<evidence type="ECO:0000259" key="2">
    <source>
        <dbReference type="SMART" id="SM00976"/>
    </source>
</evidence>
<proteinExistence type="predicted"/>
<dbReference type="EMBL" id="AMGX01000001">
    <property type="protein sequence ID" value="EXJ76559.1"/>
    <property type="molecule type" value="Genomic_DNA"/>
</dbReference>
<organism evidence="3 4">
    <name type="scientific">Cladophialophora psammophila CBS 110553</name>
    <dbReference type="NCBI Taxonomy" id="1182543"/>
    <lineage>
        <taxon>Eukaryota</taxon>
        <taxon>Fungi</taxon>
        <taxon>Dikarya</taxon>
        <taxon>Ascomycota</taxon>
        <taxon>Pezizomycotina</taxon>
        <taxon>Eurotiomycetes</taxon>
        <taxon>Chaetothyriomycetidae</taxon>
        <taxon>Chaetothyriales</taxon>
        <taxon>Herpotrichiellaceae</taxon>
        <taxon>Cladophialophora</taxon>
    </lineage>
</organism>
<feature type="region of interest" description="Disordered" evidence="1">
    <location>
        <begin position="233"/>
        <end position="314"/>
    </location>
</feature>
<feature type="compositionally biased region" description="Polar residues" evidence="1">
    <location>
        <begin position="951"/>
        <end position="961"/>
    </location>
</feature>
<feature type="compositionally biased region" description="Basic and acidic residues" evidence="1">
    <location>
        <begin position="1206"/>
        <end position="1222"/>
    </location>
</feature>
<evidence type="ECO:0000313" key="4">
    <source>
        <dbReference type="Proteomes" id="UP000019471"/>
    </source>
</evidence>
<comment type="caution">
    <text evidence="3">The sequence shown here is derived from an EMBL/GenBank/DDBJ whole genome shotgun (WGS) entry which is preliminary data.</text>
</comment>
<dbReference type="Gene3D" id="2.40.50.140">
    <property type="entry name" value="Nucleic acid-binding proteins"/>
    <property type="match status" value="1"/>
</dbReference>
<feature type="region of interest" description="Disordered" evidence="1">
    <location>
        <begin position="533"/>
        <end position="553"/>
    </location>
</feature>
<dbReference type="HOGENOM" id="CLU_261220_0_0_1"/>
<sequence length="1372" mass="149476">MTAVLPPQPTAPAPTAKLDTTTQTPIADLAPSHSEPAAHILAQVALVWPYSSSTGTLALLLADPDIRRRKSRGQVKVVFRSGCAREVAKTQVGIGDTVKLALVGCEWKETGSVVSTPGRKINWDLEYSTRVLLQVLRGHQETAGVDFAGNETNSSTANGLLSYLHGGADERGVLNGVIHHQSNTIHVPFLTPRKPVGNHSIGTFIDAALESSAEDDGYILGRGRKRTKFARSSGAWSLVDSEDSHLGATQKADVKDEDATQGQSPQAKDVVLAPEPAALGEEDTTEPQTTSQVSREDVHQFSRVQATEEDMVDISTSTPAESIFPHPVTQPLVMGPPQTPLRAPPHLQPVISGMDDLDASDGSEAATTPRLLPIPSPGLPLVSPLVDRSGVEIGYFPPLDVSISQLDASSEKEKGAVVPDITTGESIDHQSLHSDESPVAVEEISMSQNTVEGFEIEVAAHGDTVQVSPGSEMEIKGQETAKKPAYEAPQWLSSLESTIDRELFHSQNEPATQNASQRTPQTVEVEDDDLYGAPVDIPKASGSFTTSPSVERPRSPLDVLEQFLQMSPVTAAISSTPFESTGWKNAPNTPPQQVAPENIAIETQQEKTPVSAVENRCPGMYPESQSPFRQNRDHPASPVNLTRPSSSQASRPQSFDGNVDEQEHFREYVKRLSQDFVSVGSSKQLIPDIDSSQDGNPSQMEVDTDVSTVTVKVDEGSNVESTGYITEDVDQGTIQPAMTEGVKEADQHLLPAAMGREMNLESNLIEHIDAHEPHALLPTPDQSQVQRLSPEPETPKAVQELTEAAFLSPSYTQENEGDSQESIFTMRKEATAATWEETETVWVSRGEATLSTIAERASAMQEPSQEIQKGSVAENGPLSQPTEAGTSPAIIKPISTLHLDTVTPRRSSQRLLAKKSSMAANISSPYFTPRKSTQQLHLSQMRKENIHPATDDSSLPSSPTQEEAEELLLSTAVQEVEQVDTDTALVSPYRKTNRSASTRHTGTTTPLTYFTHLRLLHEHFGRLVDVIAACTDSSSEPQQAKAGRKDYHTILRLADPSLAPEAHSAISVQVFRPVQTALPTAHRGDVVVLRNFKVQTFRRQLILLSTDTSSWAVFKARVGAIMSWSDVVISGPPLEYGLAETNRVRLMFSWWNRGGKEIFNVEPATQVEHLQAENGSPDLRHGSPRLKESPQASRTVKPTSRRRKGGKSDDFSNRGEILEHLESPTSRAKAKDDDKIADRTDENETFPHPANTTIGTHNSNGTTGASVHRRRANETDNFGDEGDEDVAMVGDDWEQSIPLSDKTNRRRESTISTTAPSESGKPFTPRRSARRRKRSPSLVHELRDGTRYVDADRRRSGSVVHELRDGATYVDE</sequence>
<dbReference type="OrthoDB" id="5363079at2759"/>
<dbReference type="GeneID" id="19185803"/>
<feature type="region of interest" description="Disordered" evidence="1">
    <location>
        <begin position="604"/>
        <end position="660"/>
    </location>
</feature>
<evidence type="ECO:0000256" key="1">
    <source>
        <dbReference type="SAM" id="MobiDB-lite"/>
    </source>
</evidence>
<feature type="compositionally biased region" description="Basic and acidic residues" evidence="1">
    <location>
        <begin position="1229"/>
        <end position="1242"/>
    </location>
</feature>
<protein>
    <recommendedName>
        <fullName evidence="2">Telomeric single stranded DNA binding POT1/Cdc13 domain-containing protein</fullName>
    </recommendedName>
</protein>